<feature type="compositionally biased region" description="Low complexity" evidence="1">
    <location>
        <begin position="167"/>
        <end position="183"/>
    </location>
</feature>
<feature type="region of interest" description="Disordered" evidence="1">
    <location>
        <begin position="148"/>
        <end position="193"/>
    </location>
</feature>
<protein>
    <submittedName>
        <fullName evidence="2">Uncharacterized protein</fullName>
    </submittedName>
</protein>
<feature type="compositionally biased region" description="Polar residues" evidence="1">
    <location>
        <begin position="148"/>
        <end position="157"/>
    </location>
</feature>
<dbReference type="EMBL" id="JAKEVY010000002">
    <property type="protein sequence ID" value="MCF1715097.1"/>
    <property type="molecule type" value="Genomic_DNA"/>
</dbReference>
<gene>
    <name evidence="2" type="ORF">L0U88_10715</name>
</gene>
<dbReference type="Proteomes" id="UP001200145">
    <property type="component" value="Unassembled WGS sequence"/>
</dbReference>
<evidence type="ECO:0000256" key="1">
    <source>
        <dbReference type="SAM" id="MobiDB-lite"/>
    </source>
</evidence>
<organism evidence="2 3">
    <name type="scientific">Flavihumibacter fluminis</name>
    <dbReference type="NCBI Taxonomy" id="2909236"/>
    <lineage>
        <taxon>Bacteria</taxon>
        <taxon>Pseudomonadati</taxon>
        <taxon>Bacteroidota</taxon>
        <taxon>Chitinophagia</taxon>
        <taxon>Chitinophagales</taxon>
        <taxon>Chitinophagaceae</taxon>
        <taxon>Flavihumibacter</taxon>
    </lineage>
</organism>
<comment type="caution">
    <text evidence="2">The sequence shown here is derived from an EMBL/GenBank/DDBJ whole genome shotgun (WGS) entry which is preliminary data.</text>
</comment>
<feature type="region of interest" description="Disordered" evidence="1">
    <location>
        <begin position="727"/>
        <end position="759"/>
    </location>
</feature>
<accession>A0ABS9BHN6</accession>
<name>A0ABS9BHN6_9BACT</name>
<reference evidence="2 3" key="1">
    <citation type="submission" date="2022-01" db="EMBL/GenBank/DDBJ databases">
        <title>Flavihumibacter sp. nov., isolated from sediment of a river.</title>
        <authorList>
            <person name="Liu H."/>
        </authorList>
    </citation>
    <scope>NUCLEOTIDE SEQUENCE [LARGE SCALE GENOMIC DNA]</scope>
    <source>
        <strain evidence="2 3">RY-1</strain>
    </source>
</reference>
<keyword evidence="3" id="KW-1185">Reference proteome</keyword>
<evidence type="ECO:0000313" key="2">
    <source>
        <dbReference type="EMBL" id="MCF1715097.1"/>
    </source>
</evidence>
<proteinExistence type="predicted"/>
<dbReference type="RefSeq" id="WP_234866047.1">
    <property type="nucleotide sequence ID" value="NZ_JAKEVY010000002.1"/>
</dbReference>
<evidence type="ECO:0000313" key="3">
    <source>
        <dbReference type="Proteomes" id="UP001200145"/>
    </source>
</evidence>
<sequence length="776" mass="86271">MATTALGPTMAGGIQPIIKDGYELIYYPDVNNDALQNEGKPPVFYWLPNYVHIARKNGREDGDLMFLMLRFAGKQTSEGNIGLEEGESREVAGGVLGVTTTAAPPYHVLEEGQQEIINMYQGKVDFFWGIRSRVKPIFRPVVITSNHTSISNLSPNADGSVVQPVSGTPANPATPVNPGAPAGPAGPPAPNRQLRYETVPVPRFITEKGFTTRSFDKRNVRDGNLDPWYFNMQGQGNGSIDPMGQNAYSGLMGVYPASILYQAFKMAYTPVRVCQAMKVKFWVPIIEITIKGNWDRIFEHFSANAKGKYLWFSADIKAEFNNMRISGGIEVDVKVDPTIPGAEKIQDYVDKKTDLISQKFMEQAKGIIFDPPQPTVQAAEASSSGGLFGLWGGGVALKYRRDSTKLNLNYHEKRQLAYLQDHVISSNLEGAFEEMKKDPDAEKKYFVTVYMDDWPRKLARIIKPVVNWPQPANNWAGEPVSFVSVEVGYPNTSGEINWVGHYFDSSSSPTDTWKVETTQKAAADVSNAPANWTPDKTFIRRKVHMLEPPDPIANPFVRVQIEDNEIVLDPGENGSLMNDVTLEVRADEAGRIRVGPLGLNVALEDNKQLVEVTFQAIDENGADLTRFPPQKFSWNHLDQETPRFWSVFSSDATIRSFFKYQVRVIVKGSLFTKGMEWTGPWVNMIGNGPLTISVPSTEDEGVVIKRDIQSKAREIILQPPVSVTTREISQPAEPIRGTYSVEEGGRIHQPPSGSKTPLSRKIVQREVSENGGWKQV</sequence>